<dbReference type="Gene3D" id="3.40.50.150">
    <property type="entry name" value="Vaccinia Virus protein VP39"/>
    <property type="match status" value="1"/>
</dbReference>
<evidence type="ECO:0000313" key="1">
    <source>
        <dbReference type="EMBL" id="MPM52356.1"/>
    </source>
</evidence>
<proteinExistence type="predicted"/>
<name>A0A645AHD8_9ZZZZ</name>
<accession>A0A645AHD8</accession>
<protein>
    <submittedName>
        <fullName evidence="1">Uncharacterized protein</fullName>
    </submittedName>
</protein>
<dbReference type="InterPro" id="IPR029063">
    <property type="entry name" value="SAM-dependent_MTases_sf"/>
</dbReference>
<sequence>MFLKWLKRKKQAKGFGIHSPFAFNFITNVIYEKHGYTAFSDIDQVLRDHNIVTSDEKLHYLSYRLVRYFQPEKILELDTGKGVNTLYISSASKDAVCHCFDPEGRNILMARNLHTKFNRNVGFIDEIDISELYDGIFVYLNTFPIDMENLLSMSSDDTFWVITGIKSGNGRRFWKTIVADERVRITFDIKDIGIVILKESYHKANYLV</sequence>
<dbReference type="EMBL" id="VSSQ01013823">
    <property type="protein sequence ID" value="MPM52356.1"/>
    <property type="molecule type" value="Genomic_DNA"/>
</dbReference>
<gene>
    <name evidence="1" type="ORF">SDC9_99115</name>
</gene>
<reference evidence="1" key="1">
    <citation type="submission" date="2019-08" db="EMBL/GenBank/DDBJ databases">
        <authorList>
            <person name="Kucharzyk K."/>
            <person name="Murdoch R.W."/>
            <person name="Higgins S."/>
            <person name="Loffler F."/>
        </authorList>
    </citation>
    <scope>NUCLEOTIDE SEQUENCE</scope>
</reference>
<comment type="caution">
    <text evidence="1">The sequence shown here is derived from an EMBL/GenBank/DDBJ whole genome shotgun (WGS) entry which is preliminary data.</text>
</comment>
<dbReference type="AlphaFoldDB" id="A0A645AHD8"/>
<organism evidence="1">
    <name type="scientific">bioreactor metagenome</name>
    <dbReference type="NCBI Taxonomy" id="1076179"/>
    <lineage>
        <taxon>unclassified sequences</taxon>
        <taxon>metagenomes</taxon>
        <taxon>ecological metagenomes</taxon>
    </lineage>
</organism>
<dbReference type="SUPFAM" id="SSF53335">
    <property type="entry name" value="S-adenosyl-L-methionine-dependent methyltransferases"/>
    <property type="match status" value="1"/>
</dbReference>